<dbReference type="Proteomes" id="UP000218796">
    <property type="component" value="Unassembled WGS sequence"/>
</dbReference>
<reference evidence="1 2" key="1">
    <citation type="submission" date="2017-08" db="EMBL/GenBank/DDBJ databases">
        <title>Draft Genome Sequence of Hafnia alvei CITHA-6 Isolated from Raw Bovine Milk.</title>
        <authorList>
            <person name="Culligan E.P."/>
            <person name="Mcsweeney A."/>
            <person name="O'Doherty C."/>
            <person name="Gleeson E."/>
            <person name="O'Riordan D."/>
            <person name="Sleator R.D."/>
        </authorList>
    </citation>
    <scope>NUCLEOTIDE SEQUENCE [LARGE SCALE GENOMIC DNA]</scope>
    <source>
        <strain evidence="1 2">CITHA-6</strain>
    </source>
</reference>
<organism evidence="1 2">
    <name type="scientific">Hafnia paralvei</name>
    <dbReference type="NCBI Taxonomy" id="546367"/>
    <lineage>
        <taxon>Bacteria</taxon>
        <taxon>Pseudomonadati</taxon>
        <taxon>Pseudomonadota</taxon>
        <taxon>Gammaproteobacteria</taxon>
        <taxon>Enterobacterales</taxon>
        <taxon>Hafniaceae</taxon>
        <taxon>Hafnia</taxon>
    </lineage>
</organism>
<comment type="caution">
    <text evidence="1">The sequence shown here is derived from an EMBL/GenBank/DDBJ whole genome shotgun (WGS) entry which is preliminary data.</text>
</comment>
<sequence>MKDYEFTLIFSLSDQNDDPSNYIEALGAAGCTDATIGIGVNGRIALSFCREAKDAREAISSAIKDVLSAIPNAVLSEAAPDFVGLTDIAERVGFSRQNMRKLMEQGGMSFPAPLHQGKTSIWHLANVLTWLRDVKHYAIDTRLLELAAVNMQCNLHRSLNEADSRYQREITGWLEKP</sequence>
<dbReference type="GO" id="GO:0003677">
    <property type="term" value="F:DNA binding"/>
    <property type="evidence" value="ECO:0007669"/>
    <property type="project" value="UniProtKB-KW"/>
</dbReference>
<name>A0A2A2MHX6_9GAMM</name>
<protein>
    <submittedName>
        <fullName evidence="1">DNA-binding protein</fullName>
    </submittedName>
</protein>
<evidence type="ECO:0000313" key="2">
    <source>
        <dbReference type="Proteomes" id="UP000218796"/>
    </source>
</evidence>
<keyword evidence="2" id="KW-1185">Reference proteome</keyword>
<dbReference type="AlphaFoldDB" id="A0A2A2MHX6"/>
<gene>
    <name evidence="1" type="ORF">CJD50_01815</name>
</gene>
<accession>A0A2A2MHX6</accession>
<dbReference type="RefSeq" id="WP_039187034.1">
    <property type="nucleotide sequence ID" value="NZ_CALECD010000002.1"/>
</dbReference>
<proteinExistence type="predicted"/>
<keyword evidence="1" id="KW-0238">DNA-binding</keyword>
<dbReference type="Gene3D" id="1.10.238.160">
    <property type="match status" value="1"/>
</dbReference>
<evidence type="ECO:0000313" key="1">
    <source>
        <dbReference type="EMBL" id="PAV98243.1"/>
    </source>
</evidence>
<dbReference type="EMBL" id="NQMS01000001">
    <property type="protein sequence ID" value="PAV98243.1"/>
    <property type="molecule type" value="Genomic_DNA"/>
</dbReference>
<dbReference type="OrthoDB" id="7860618at2"/>
<dbReference type="KEGG" id="hpar:AL518_18555"/>